<proteinExistence type="inferred from homology"/>
<evidence type="ECO:0000256" key="4">
    <source>
        <dbReference type="ARBA" id="ARBA00022679"/>
    </source>
</evidence>
<keyword evidence="4 11" id="KW-0808">Transferase</keyword>
<keyword evidence="7 11" id="KW-0573">Peptidoglycan synthesis</keyword>
<dbReference type="GO" id="GO:0008408">
    <property type="term" value="F:3'-5' exonuclease activity"/>
    <property type="evidence" value="ECO:0007669"/>
    <property type="project" value="TreeGrafter"/>
</dbReference>
<keyword evidence="2" id="KW-0997">Cell inner membrane</keyword>
<dbReference type="InterPro" id="IPR011812">
    <property type="entry name" value="Pep_trsgly"/>
</dbReference>
<dbReference type="PANTHER" id="PTHR30400">
    <property type="entry name" value="MONOFUNCTIONAL BIOSYNTHETIC PEPTIDOGLYCAN TRANSGLYCOSYLASE"/>
    <property type="match status" value="1"/>
</dbReference>
<dbReference type="GO" id="GO:0006289">
    <property type="term" value="P:nucleotide-excision repair"/>
    <property type="evidence" value="ECO:0007669"/>
    <property type="project" value="InterPro"/>
</dbReference>
<keyword evidence="8 11" id="KW-1133">Transmembrane helix</keyword>
<evidence type="ECO:0000256" key="10">
    <source>
        <dbReference type="ARBA" id="ARBA00023316"/>
    </source>
</evidence>
<feature type="domain" description="Glycosyl transferase family 51" evidence="12">
    <location>
        <begin position="60"/>
        <end position="230"/>
    </location>
</feature>
<comment type="catalytic activity">
    <reaction evidence="11">
        <text>[GlcNAc-(1-&gt;4)-Mur2Ac(oyl-L-Ala-gamma-D-Glu-L-Lys-D-Ala-D-Ala)](n)-di-trans,octa-cis-undecaprenyl diphosphate + beta-D-GlcNAc-(1-&gt;4)-Mur2Ac(oyl-L-Ala-gamma-D-Glu-L-Lys-D-Ala-D-Ala)-di-trans,octa-cis-undecaprenyl diphosphate = [GlcNAc-(1-&gt;4)-Mur2Ac(oyl-L-Ala-gamma-D-Glu-L-Lys-D-Ala-D-Ala)](n+1)-di-trans,octa-cis-undecaprenyl diphosphate + di-trans,octa-cis-undecaprenyl diphosphate + H(+)</text>
        <dbReference type="Rhea" id="RHEA:23708"/>
        <dbReference type="Rhea" id="RHEA-COMP:9602"/>
        <dbReference type="Rhea" id="RHEA-COMP:9603"/>
        <dbReference type="ChEBI" id="CHEBI:15378"/>
        <dbReference type="ChEBI" id="CHEBI:58405"/>
        <dbReference type="ChEBI" id="CHEBI:60033"/>
        <dbReference type="ChEBI" id="CHEBI:78435"/>
        <dbReference type="EC" id="2.4.99.28"/>
    </reaction>
</comment>
<evidence type="ECO:0000313" key="13">
    <source>
        <dbReference type="EMBL" id="BDW91718.1"/>
    </source>
</evidence>
<evidence type="ECO:0000256" key="1">
    <source>
        <dbReference type="ARBA" id="ARBA00022475"/>
    </source>
</evidence>
<evidence type="ECO:0000259" key="12">
    <source>
        <dbReference type="Pfam" id="PF00912"/>
    </source>
</evidence>
<accession>A0AA48HE13</accession>
<dbReference type="PANTHER" id="PTHR30400:SF0">
    <property type="entry name" value="BIOSYNTHETIC PEPTIDOGLYCAN TRANSGLYCOSYLASE"/>
    <property type="match status" value="1"/>
</dbReference>
<feature type="transmembrane region" description="Helical" evidence="11">
    <location>
        <begin position="12"/>
        <end position="36"/>
    </location>
</feature>
<evidence type="ECO:0000256" key="3">
    <source>
        <dbReference type="ARBA" id="ARBA00022676"/>
    </source>
</evidence>
<comment type="function">
    <text evidence="11">Peptidoglycan polymerase that catalyzes glycan chain elongation from lipid-linked precursors.</text>
</comment>
<keyword evidence="1 11" id="KW-1003">Cell membrane</keyword>
<evidence type="ECO:0000256" key="6">
    <source>
        <dbReference type="ARBA" id="ARBA00022960"/>
    </source>
</evidence>
<evidence type="ECO:0000256" key="5">
    <source>
        <dbReference type="ARBA" id="ARBA00022692"/>
    </source>
</evidence>
<dbReference type="InterPro" id="IPR023346">
    <property type="entry name" value="Lysozyme-like_dom_sf"/>
</dbReference>
<dbReference type="InterPro" id="IPR001264">
    <property type="entry name" value="Glyco_trans_51"/>
</dbReference>
<dbReference type="InterPro" id="IPR036950">
    <property type="entry name" value="PBP_transglycosylase"/>
</dbReference>
<reference evidence="13 14" key="1">
    <citation type="submission" date="2023-01" db="EMBL/GenBank/DDBJ databases">
        <title>Complete genome sequence of Muricauda aquimarina strain IFOP_LL357.</title>
        <authorList>
            <person name="Gajardo G."/>
            <person name="Ueki S."/>
            <person name="Maruyama F."/>
        </authorList>
    </citation>
    <scope>NUCLEOTIDE SEQUENCE [LARGE SCALE GENOMIC DNA]</scope>
    <source>
        <strain evidence="13 14">IFOP_LL357</strain>
    </source>
</reference>
<dbReference type="GO" id="GO:0005829">
    <property type="term" value="C:cytosol"/>
    <property type="evidence" value="ECO:0007669"/>
    <property type="project" value="TreeGrafter"/>
</dbReference>
<evidence type="ECO:0000313" key="14">
    <source>
        <dbReference type="Proteomes" id="UP001330184"/>
    </source>
</evidence>
<keyword evidence="13" id="KW-0540">Nuclease</keyword>
<gene>
    <name evidence="11" type="primary">mtgA</name>
    <name evidence="13" type="ORF">MACH07_05500</name>
</gene>
<dbReference type="Pfam" id="PF00912">
    <property type="entry name" value="Transgly"/>
    <property type="match status" value="1"/>
</dbReference>
<sequence>MSRPGRRIVTTALLAALCAAFLYQIGLLGMVVWFNFRDPSNTPVMQDTLNTLRAEDPQARLAHEWVPYDRISANLKRAVIASEDSGFVDHDGVEWDAIRKAWRYNQRQADLGRARRRGGSTITQQLAKNLFLSNSRNYLRKGQELILTYMIEAVMSKRRILELYLNVAQWGTATFGAQAAARHYFHTDASRLSSSQAARLASMLPNPAYYDRHGATAYLQSHAATVRARMPQVAVP</sequence>
<evidence type="ECO:0000256" key="9">
    <source>
        <dbReference type="ARBA" id="ARBA00023136"/>
    </source>
</evidence>
<comment type="similarity">
    <text evidence="11">Belongs to the glycosyltransferase 51 family.</text>
</comment>
<comment type="pathway">
    <text evidence="11">Cell wall biogenesis; peptidoglycan biosynthesis.</text>
</comment>
<dbReference type="Gene3D" id="1.10.3810.10">
    <property type="entry name" value="Biosynthetic peptidoglycan transglycosylase-like"/>
    <property type="match status" value="1"/>
</dbReference>
<evidence type="ECO:0000256" key="8">
    <source>
        <dbReference type="ARBA" id="ARBA00022989"/>
    </source>
</evidence>
<dbReference type="GO" id="GO:0003887">
    <property type="term" value="F:DNA-directed DNA polymerase activity"/>
    <property type="evidence" value="ECO:0007669"/>
    <property type="project" value="InterPro"/>
</dbReference>
<keyword evidence="5 11" id="KW-0812">Transmembrane</keyword>
<keyword evidence="6 11" id="KW-0133">Cell shape</keyword>
<dbReference type="AlphaFoldDB" id="A0AA48HE13"/>
<keyword evidence="3 11" id="KW-0328">Glycosyltransferase</keyword>
<dbReference type="NCBIfam" id="TIGR02070">
    <property type="entry name" value="mono_pep_trsgly"/>
    <property type="match status" value="1"/>
</dbReference>
<dbReference type="GO" id="GO:0003677">
    <property type="term" value="F:DNA binding"/>
    <property type="evidence" value="ECO:0007669"/>
    <property type="project" value="InterPro"/>
</dbReference>
<name>A0AA48HE13_9FLAO</name>
<dbReference type="Proteomes" id="UP001330184">
    <property type="component" value="Chromosome"/>
</dbReference>
<dbReference type="SUPFAM" id="SSF53955">
    <property type="entry name" value="Lysozyme-like"/>
    <property type="match status" value="1"/>
</dbReference>
<keyword evidence="13" id="KW-0269">Exonuclease</keyword>
<dbReference type="EC" id="2.4.99.28" evidence="11"/>
<evidence type="ECO:0000256" key="2">
    <source>
        <dbReference type="ARBA" id="ARBA00022519"/>
    </source>
</evidence>
<dbReference type="GO" id="GO:0045004">
    <property type="term" value="P:DNA replication proofreading"/>
    <property type="evidence" value="ECO:0007669"/>
    <property type="project" value="TreeGrafter"/>
</dbReference>
<protein>
    <recommendedName>
        <fullName evidence="11">Biosynthetic peptidoglycan transglycosylase</fullName>
        <ecNumber evidence="11">2.4.99.28</ecNumber>
    </recommendedName>
    <alternativeName>
        <fullName evidence="11">Glycan polymerase</fullName>
    </alternativeName>
    <alternativeName>
        <fullName evidence="11">Peptidoglycan glycosyltransferase MtgA</fullName>
        <shortName evidence="11">PGT</shortName>
    </alternativeName>
</protein>
<evidence type="ECO:0000256" key="11">
    <source>
        <dbReference type="HAMAP-Rule" id="MF_00766"/>
    </source>
</evidence>
<organism evidence="13 14">
    <name type="scientific">Flagellimonas marinaquae</name>
    <dbReference type="NCBI Taxonomy" id="254955"/>
    <lineage>
        <taxon>Bacteria</taxon>
        <taxon>Pseudomonadati</taxon>
        <taxon>Bacteroidota</taxon>
        <taxon>Flavobacteriia</taxon>
        <taxon>Flavobacteriales</taxon>
        <taxon>Flavobacteriaceae</taxon>
        <taxon>Flagellimonas</taxon>
    </lineage>
</organism>
<dbReference type="HAMAP" id="MF_00766">
    <property type="entry name" value="PGT_MtgA"/>
    <property type="match status" value="1"/>
</dbReference>
<evidence type="ECO:0000256" key="7">
    <source>
        <dbReference type="ARBA" id="ARBA00022984"/>
    </source>
</evidence>
<keyword evidence="9 11" id="KW-0472">Membrane</keyword>
<keyword evidence="10 11" id="KW-0961">Cell wall biogenesis/degradation</keyword>
<comment type="subcellular location">
    <subcellularLocation>
        <location evidence="11">Cell membrane</location>
        <topology evidence="11">Single-pass membrane protein</topology>
    </subcellularLocation>
</comment>
<keyword evidence="13" id="KW-0378">Hydrolase</keyword>
<dbReference type="EMBL" id="AP027268">
    <property type="protein sequence ID" value="BDW91718.1"/>
    <property type="molecule type" value="Genomic_DNA"/>
</dbReference>
<keyword evidence="14" id="KW-1185">Reference proteome</keyword>